<dbReference type="SMART" id="SM00382">
    <property type="entry name" value="AAA"/>
    <property type="match status" value="1"/>
</dbReference>
<dbReference type="STRING" id="636.AAW15_08000"/>
<dbReference type="InterPro" id="IPR050093">
    <property type="entry name" value="ABC_SmlMolc_Importer"/>
</dbReference>
<dbReference type="GO" id="GO:0016887">
    <property type="term" value="F:ATP hydrolysis activity"/>
    <property type="evidence" value="ECO:0007669"/>
    <property type="project" value="InterPro"/>
</dbReference>
<dbReference type="SUPFAM" id="SSF52540">
    <property type="entry name" value="P-loop containing nucleoside triphosphate hydrolases"/>
    <property type="match status" value="1"/>
</dbReference>
<dbReference type="PROSITE" id="PS50893">
    <property type="entry name" value="ABC_TRANSPORTER_2"/>
    <property type="match status" value="1"/>
</dbReference>
<dbReference type="InterPro" id="IPR027417">
    <property type="entry name" value="P-loop_NTPase"/>
</dbReference>
<dbReference type="PANTHER" id="PTHR42781:SF4">
    <property type="entry name" value="SPERMIDINE_PUTRESCINE IMPORT ATP-BINDING PROTEIN POTA"/>
    <property type="match status" value="1"/>
</dbReference>
<dbReference type="InterPro" id="IPR003593">
    <property type="entry name" value="AAA+_ATPase"/>
</dbReference>
<dbReference type="Proteomes" id="UP000219788">
    <property type="component" value="Unassembled WGS sequence"/>
</dbReference>
<dbReference type="GO" id="GO:0005524">
    <property type="term" value="F:ATP binding"/>
    <property type="evidence" value="ECO:0007669"/>
    <property type="project" value="UniProtKB-KW"/>
</dbReference>
<dbReference type="EMBL" id="PDDV01000013">
    <property type="protein sequence ID" value="PEH72692.1"/>
    <property type="molecule type" value="Genomic_DNA"/>
</dbReference>
<evidence type="ECO:0000256" key="3">
    <source>
        <dbReference type="ARBA" id="ARBA00022840"/>
    </source>
</evidence>
<accession>A0A2A7U2Q3</accession>
<evidence type="ECO:0000256" key="1">
    <source>
        <dbReference type="ARBA" id="ARBA00022448"/>
    </source>
</evidence>
<protein>
    <submittedName>
        <fullName evidence="5">ABC transporter ATP-binding protein</fullName>
    </submittedName>
</protein>
<gene>
    <name evidence="5" type="ORF">CRM76_12525</name>
</gene>
<dbReference type="InterPro" id="IPR017871">
    <property type="entry name" value="ABC_transporter-like_CS"/>
</dbReference>
<feature type="domain" description="ABC transporter" evidence="4">
    <location>
        <begin position="4"/>
        <end position="205"/>
    </location>
</feature>
<dbReference type="Gene3D" id="3.40.50.300">
    <property type="entry name" value="P-loop containing nucleotide triphosphate hydrolases"/>
    <property type="match status" value="1"/>
</dbReference>
<dbReference type="OrthoDB" id="9802264at2"/>
<dbReference type="RefSeq" id="WP_068871656.1">
    <property type="nucleotide sequence ID" value="NZ_CP023706.1"/>
</dbReference>
<organism evidence="5 6">
    <name type="scientific">Edwardsiella tarda</name>
    <dbReference type="NCBI Taxonomy" id="636"/>
    <lineage>
        <taxon>Bacteria</taxon>
        <taxon>Pseudomonadati</taxon>
        <taxon>Pseudomonadota</taxon>
        <taxon>Gammaproteobacteria</taxon>
        <taxon>Enterobacterales</taxon>
        <taxon>Hafniaceae</taxon>
        <taxon>Edwardsiella</taxon>
    </lineage>
</organism>
<evidence type="ECO:0000313" key="6">
    <source>
        <dbReference type="Proteomes" id="UP000219788"/>
    </source>
</evidence>
<proteinExistence type="predicted"/>
<keyword evidence="2" id="KW-0547">Nucleotide-binding</keyword>
<dbReference type="AlphaFoldDB" id="A0A2A7U2Q3"/>
<dbReference type="PROSITE" id="PS00211">
    <property type="entry name" value="ABC_TRANSPORTER_1"/>
    <property type="match status" value="1"/>
</dbReference>
<dbReference type="InterPro" id="IPR003439">
    <property type="entry name" value="ABC_transporter-like_ATP-bd"/>
</dbReference>
<comment type="caution">
    <text evidence="5">The sequence shown here is derived from an EMBL/GenBank/DDBJ whole genome shotgun (WGS) entry which is preliminary data.</text>
</comment>
<evidence type="ECO:0000313" key="5">
    <source>
        <dbReference type="EMBL" id="PEH72692.1"/>
    </source>
</evidence>
<evidence type="ECO:0000259" key="4">
    <source>
        <dbReference type="PROSITE" id="PS50893"/>
    </source>
</evidence>
<dbReference type="PANTHER" id="PTHR42781">
    <property type="entry name" value="SPERMIDINE/PUTRESCINE IMPORT ATP-BINDING PROTEIN POTA"/>
    <property type="match status" value="1"/>
</dbReference>
<reference evidence="6" key="1">
    <citation type="submission" date="2017-09" db="EMBL/GenBank/DDBJ databases">
        <title>FDA dAtabase for Regulatory Grade micrObial Sequences (FDA-ARGOS): Supporting development and validation of Infectious Disease Dx tests.</title>
        <authorList>
            <person name="Goldberg B."/>
            <person name="Campos J."/>
            <person name="Tallon L."/>
            <person name="Sadzewicz L."/>
            <person name="Ott S."/>
            <person name="Zhao X."/>
            <person name="Nagaraj S."/>
            <person name="Vavikolanu K."/>
            <person name="Aluvathingal J."/>
            <person name="Nadendla S."/>
            <person name="Geyer C."/>
            <person name="Sichtig H."/>
        </authorList>
    </citation>
    <scope>NUCLEOTIDE SEQUENCE [LARGE SCALE GENOMIC DNA]</scope>
    <source>
        <strain evidence="6">FDAARGOS_370</strain>
    </source>
</reference>
<keyword evidence="1" id="KW-0813">Transport</keyword>
<keyword evidence="3 5" id="KW-0067">ATP-binding</keyword>
<sequence>MTSLKLENFCVTLSHKPLLPALSLTVAPGEILTLMGPSGCGKSTLLAGIAGQLPPPLRAEGALWLGQRELSQTPPWRRGIGLLFQDDLLFPHLTVEQNLRFALSPQAAPDAVAQALCQAEMAEMAAVYPATLSGGQRARISVLRTLLAAPQALLLDEPFSRLDTPLRRRFRHWIYQQIAQRAIPAILVTHDEADVPRAGRIITLAAA</sequence>
<name>A0A2A7U2Q3_EDWTA</name>
<evidence type="ECO:0000256" key="2">
    <source>
        <dbReference type="ARBA" id="ARBA00022741"/>
    </source>
</evidence>
<dbReference type="Pfam" id="PF00005">
    <property type="entry name" value="ABC_tran"/>
    <property type="match status" value="1"/>
</dbReference>